<keyword evidence="3" id="KW-1185">Reference proteome</keyword>
<reference evidence="2 3" key="1">
    <citation type="journal article" date="2019" name="Sci. Rep.">
        <title>Orb-weaving spider Araneus ventricosus genome elucidates the spidroin gene catalogue.</title>
        <authorList>
            <person name="Kono N."/>
            <person name="Nakamura H."/>
            <person name="Ohtoshi R."/>
            <person name="Moran D.A.P."/>
            <person name="Shinohara A."/>
            <person name="Yoshida Y."/>
            <person name="Fujiwara M."/>
            <person name="Mori M."/>
            <person name="Tomita M."/>
            <person name="Arakawa K."/>
        </authorList>
    </citation>
    <scope>NUCLEOTIDE SEQUENCE [LARGE SCALE GENOMIC DNA]</scope>
</reference>
<evidence type="ECO:0000256" key="1">
    <source>
        <dbReference type="SAM" id="MobiDB-lite"/>
    </source>
</evidence>
<accession>A0A4Y2JIQ6</accession>
<dbReference type="EMBL" id="BGPR01003520">
    <property type="protein sequence ID" value="GBM89192.1"/>
    <property type="molecule type" value="Genomic_DNA"/>
</dbReference>
<protein>
    <submittedName>
        <fullName evidence="2">Uncharacterized protein</fullName>
    </submittedName>
</protein>
<comment type="caution">
    <text evidence="2">The sequence shown here is derived from an EMBL/GenBank/DDBJ whole genome shotgun (WGS) entry which is preliminary data.</text>
</comment>
<organism evidence="2 3">
    <name type="scientific">Araneus ventricosus</name>
    <name type="common">Orbweaver spider</name>
    <name type="synonym">Epeira ventricosa</name>
    <dbReference type="NCBI Taxonomy" id="182803"/>
    <lineage>
        <taxon>Eukaryota</taxon>
        <taxon>Metazoa</taxon>
        <taxon>Ecdysozoa</taxon>
        <taxon>Arthropoda</taxon>
        <taxon>Chelicerata</taxon>
        <taxon>Arachnida</taxon>
        <taxon>Araneae</taxon>
        <taxon>Araneomorphae</taxon>
        <taxon>Entelegynae</taxon>
        <taxon>Araneoidea</taxon>
        <taxon>Araneidae</taxon>
        <taxon>Araneus</taxon>
    </lineage>
</organism>
<evidence type="ECO:0000313" key="3">
    <source>
        <dbReference type="Proteomes" id="UP000499080"/>
    </source>
</evidence>
<sequence length="94" mass="10677">MYSVPFHYPRLQWQGHGFGTGGFKVRNPILVKIRRVLGLLLAKSYVRSQMSSRRCGAKVPTLARRTQKGCKAGRGPAGREPLHQHMEDGIYWVQ</sequence>
<evidence type="ECO:0000313" key="2">
    <source>
        <dbReference type="EMBL" id="GBM89192.1"/>
    </source>
</evidence>
<feature type="region of interest" description="Disordered" evidence="1">
    <location>
        <begin position="56"/>
        <end position="82"/>
    </location>
</feature>
<dbReference type="Proteomes" id="UP000499080">
    <property type="component" value="Unassembled WGS sequence"/>
</dbReference>
<dbReference type="AlphaFoldDB" id="A0A4Y2JIQ6"/>
<proteinExistence type="predicted"/>
<name>A0A4Y2JIQ6_ARAVE</name>
<gene>
    <name evidence="2" type="ORF">AVEN_145498_1</name>
</gene>